<evidence type="ECO:0000313" key="5">
    <source>
        <dbReference type="EMBL" id="MCL9807854.1"/>
    </source>
</evidence>
<keyword evidence="3" id="KW-0157">Chromophore</keyword>
<dbReference type="Gene3D" id="3.30.450.20">
    <property type="entry name" value="PAS domain"/>
    <property type="match status" value="1"/>
</dbReference>
<dbReference type="Proteomes" id="UP001317191">
    <property type="component" value="Unassembled WGS sequence"/>
</dbReference>
<keyword evidence="6" id="KW-1185">Reference proteome</keyword>
<dbReference type="InterPro" id="IPR035965">
    <property type="entry name" value="PAS-like_dom_sf"/>
</dbReference>
<evidence type="ECO:0000256" key="1">
    <source>
        <dbReference type="ARBA" id="ARBA00022630"/>
    </source>
</evidence>
<keyword evidence="1" id="KW-0285">Flavoprotein</keyword>
<feature type="domain" description="PAS" evidence="4">
    <location>
        <begin position="48"/>
        <end position="122"/>
    </location>
</feature>
<dbReference type="NCBIfam" id="TIGR00229">
    <property type="entry name" value="sensory_box"/>
    <property type="match status" value="1"/>
</dbReference>
<reference evidence="5 6" key="1">
    <citation type="submission" date="2022-05" db="EMBL/GenBank/DDBJ databases">
        <title>Flavobacterium sp., isolated from activated sludge.</title>
        <authorList>
            <person name="Ran Q."/>
        </authorList>
    </citation>
    <scope>NUCLEOTIDE SEQUENCE [LARGE SCALE GENOMIC DNA]</scope>
    <source>
        <strain evidence="5 6">HXWNR70</strain>
    </source>
</reference>
<evidence type="ECO:0000256" key="3">
    <source>
        <dbReference type="ARBA" id="ARBA00022991"/>
    </source>
</evidence>
<dbReference type="PANTHER" id="PTHR47429:SF2">
    <property type="entry name" value="PROTEIN TWIN LOV 1"/>
    <property type="match status" value="1"/>
</dbReference>
<dbReference type="Pfam" id="PF13426">
    <property type="entry name" value="PAS_9"/>
    <property type="match status" value="1"/>
</dbReference>
<evidence type="ECO:0000259" key="4">
    <source>
        <dbReference type="PROSITE" id="PS50112"/>
    </source>
</evidence>
<comment type="caution">
    <text evidence="5">The sequence shown here is derived from an EMBL/GenBank/DDBJ whole genome shotgun (WGS) entry which is preliminary data.</text>
</comment>
<dbReference type="SUPFAM" id="SSF55785">
    <property type="entry name" value="PYP-like sensor domain (PAS domain)"/>
    <property type="match status" value="1"/>
</dbReference>
<dbReference type="RefSeq" id="WP_250590439.1">
    <property type="nucleotide sequence ID" value="NZ_JAMLJM010000001.1"/>
</dbReference>
<protein>
    <submittedName>
        <fullName evidence="5">PAS domain-containing protein</fullName>
    </submittedName>
</protein>
<accession>A0ABT0TL90</accession>
<evidence type="ECO:0000313" key="6">
    <source>
        <dbReference type="Proteomes" id="UP001317191"/>
    </source>
</evidence>
<evidence type="ECO:0000256" key="2">
    <source>
        <dbReference type="ARBA" id="ARBA00022643"/>
    </source>
</evidence>
<dbReference type="InterPro" id="IPR000014">
    <property type="entry name" value="PAS"/>
</dbReference>
<dbReference type="EMBL" id="JAMLJM010000001">
    <property type="protein sequence ID" value="MCL9807854.1"/>
    <property type="molecule type" value="Genomic_DNA"/>
</dbReference>
<proteinExistence type="predicted"/>
<organism evidence="5 6">
    <name type="scientific">Flavobacterium luminosum</name>
    <dbReference type="NCBI Taxonomy" id="2949086"/>
    <lineage>
        <taxon>Bacteria</taxon>
        <taxon>Pseudomonadati</taxon>
        <taxon>Bacteroidota</taxon>
        <taxon>Flavobacteriia</taxon>
        <taxon>Flavobacteriales</taxon>
        <taxon>Flavobacteriaceae</taxon>
        <taxon>Flavobacterium</taxon>
    </lineage>
</organism>
<name>A0ABT0TL90_9FLAO</name>
<dbReference type="CDD" id="cd00130">
    <property type="entry name" value="PAS"/>
    <property type="match status" value="1"/>
</dbReference>
<keyword evidence="2" id="KW-0288">FMN</keyword>
<sequence length="161" mass="18893">MNGPLEKAYAQYYSKLDLVSLPLICWDLFASHDYDLQQYNILQKDWKSKESFRNIVHQSNREIIITDPQQQIVFATQGIYQMNGYRPFEIIGKSPKIFQGELTSSETRIRIRQAIQNQLPFKELVLNYKKDGSTYQCEIEAYPKFNKEGKLLNYIALEKAV</sequence>
<gene>
    <name evidence="5" type="ORF">NAT50_00590</name>
</gene>
<dbReference type="PROSITE" id="PS50112">
    <property type="entry name" value="PAS"/>
    <property type="match status" value="1"/>
</dbReference>
<dbReference type="PANTHER" id="PTHR47429">
    <property type="entry name" value="PROTEIN TWIN LOV 1"/>
    <property type="match status" value="1"/>
</dbReference>